<proteinExistence type="predicted"/>
<organism evidence="2 3">
    <name type="scientific">Arabis alpina</name>
    <name type="common">Alpine rock-cress</name>
    <dbReference type="NCBI Taxonomy" id="50452"/>
    <lineage>
        <taxon>Eukaryota</taxon>
        <taxon>Viridiplantae</taxon>
        <taxon>Streptophyta</taxon>
        <taxon>Embryophyta</taxon>
        <taxon>Tracheophyta</taxon>
        <taxon>Spermatophyta</taxon>
        <taxon>Magnoliopsida</taxon>
        <taxon>eudicotyledons</taxon>
        <taxon>Gunneridae</taxon>
        <taxon>Pentapetalae</taxon>
        <taxon>rosids</taxon>
        <taxon>malvids</taxon>
        <taxon>Brassicales</taxon>
        <taxon>Brassicaceae</taxon>
        <taxon>Arabideae</taxon>
        <taxon>Arabis</taxon>
    </lineage>
</organism>
<dbReference type="EMBL" id="CM002871">
    <property type="protein sequence ID" value="KFK40090.1"/>
    <property type="molecule type" value="Genomic_DNA"/>
</dbReference>
<evidence type="ECO:0000313" key="2">
    <source>
        <dbReference type="EMBL" id="KFK40090.1"/>
    </source>
</evidence>
<name>A0A087HD88_ARAAL</name>
<reference evidence="3" key="1">
    <citation type="journal article" date="2015" name="Nat. Plants">
        <title>Genome expansion of Arabis alpina linked with retrotransposition and reduced symmetric DNA methylation.</title>
        <authorList>
            <person name="Willing E.M."/>
            <person name="Rawat V."/>
            <person name="Mandakova T."/>
            <person name="Maumus F."/>
            <person name="James G.V."/>
            <person name="Nordstroem K.J."/>
            <person name="Becker C."/>
            <person name="Warthmann N."/>
            <person name="Chica C."/>
            <person name="Szarzynska B."/>
            <person name="Zytnicki M."/>
            <person name="Albani M.C."/>
            <person name="Kiefer C."/>
            <person name="Bergonzi S."/>
            <person name="Castaings L."/>
            <person name="Mateos J.L."/>
            <person name="Berns M.C."/>
            <person name="Bujdoso N."/>
            <person name="Piofczyk T."/>
            <person name="de Lorenzo L."/>
            <person name="Barrero-Sicilia C."/>
            <person name="Mateos I."/>
            <person name="Piednoel M."/>
            <person name="Hagmann J."/>
            <person name="Chen-Min-Tao R."/>
            <person name="Iglesias-Fernandez R."/>
            <person name="Schuster S.C."/>
            <person name="Alonso-Blanco C."/>
            <person name="Roudier F."/>
            <person name="Carbonero P."/>
            <person name="Paz-Ares J."/>
            <person name="Davis S.J."/>
            <person name="Pecinka A."/>
            <person name="Quesneville H."/>
            <person name="Colot V."/>
            <person name="Lysak M.A."/>
            <person name="Weigel D."/>
            <person name="Coupland G."/>
            <person name="Schneeberger K."/>
        </authorList>
    </citation>
    <scope>NUCLEOTIDE SEQUENCE [LARGE SCALE GENOMIC DNA]</scope>
    <source>
        <strain evidence="3">cv. Pajares</strain>
    </source>
</reference>
<feature type="coiled-coil region" evidence="1">
    <location>
        <begin position="54"/>
        <end position="89"/>
    </location>
</feature>
<keyword evidence="1" id="KW-0175">Coiled coil</keyword>
<dbReference type="Proteomes" id="UP000029120">
    <property type="component" value="Chromosome 3"/>
</dbReference>
<keyword evidence="3" id="KW-1185">Reference proteome</keyword>
<protein>
    <submittedName>
        <fullName evidence="2">Uncharacterized protein</fullName>
    </submittedName>
</protein>
<dbReference type="OrthoDB" id="10566060at2759"/>
<gene>
    <name evidence="2" type="ordered locus">AALP_Aa3g329200</name>
</gene>
<evidence type="ECO:0000313" key="3">
    <source>
        <dbReference type="Proteomes" id="UP000029120"/>
    </source>
</evidence>
<accession>A0A087HD88</accession>
<sequence>MSISKSVVLLGARGLGSSFALINRRRPFPYRQISELTKNFHQEHLNSTLLQYETERLRRDMEKMRIELRSEIEKSADKFTRELAEAKNDCSKYCTTTLTSVVLLGIGILTGFHLSS</sequence>
<dbReference type="AlphaFoldDB" id="A0A087HD88"/>
<dbReference type="Gramene" id="KFK40090">
    <property type="protein sequence ID" value="KFK40090"/>
    <property type="gene ID" value="AALP_AA3G329200"/>
</dbReference>
<evidence type="ECO:0000256" key="1">
    <source>
        <dbReference type="SAM" id="Coils"/>
    </source>
</evidence>